<dbReference type="GO" id="GO:0003677">
    <property type="term" value="F:DNA binding"/>
    <property type="evidence" value="ECO:0007669"/>
    <property type="project" value="UniProtKB-KW"/>
</dbReference>
<dbReference type="AlphaFoldDB" id="A0A1N7EFF8"/>
<dbReference type="Gene3D" id="1.20.120.530">
    <property type="entry name" value="GntR ligand-binding domain-like"/>
    <property type="match status" value="1"/>
</dbReference>
<keyword evidence="6" id="KW-1185">Reference proteome</keyword>
<dbReference type="Pfam" id="PF00392">
    <property type="entry name" value="GntR"/>
    <property type="match status" value="1"/>
</dbReference>
<dbReference type="Proteomes" id="UP000186019">
    <property type="component" value="Unassembled WGS sequence"/>
</dbReference>
<dbReference type="InterPro" id="IPR011711">
    <property type="entry name" value="GntR_C"/>
</dbReference>
<evidence type="ECO:0000313" key="6">
    <source>
        <dbReference type="Proteomes" id="UP000186019"/>
    </source>
</evidence>
<evidence type="ECO:0000256" key="3">
    <source>
        <dbReference type="ARBA" id="ARBA00023163"/>
    </source>
</evidence>
<dbReference type="SMART" id="SM00345">
    <property type="entry name" value="HTH_GNTR"/>
    <property type="match status" value="1"/>
</dbReference>
<gene>
    <name evidence="5" type="ORF">SAMN05421666_0203</name>
</gene>
<dbReference type="EMBL" id="FTNV01000001">
    <property type="protein sequence ID" value="SIR86831.1"/>
    <property type="molecule type" value="Genomic_DNA"/>
</dbReference>
<dbReference type="InterPro" id="IPR000524">
    <property type="entry name" value="Tscrpt_reg_HTH_GntR"/>
</dbReference>
<organism evidence="5 6">
    <name type="scientific">Roseovarius nanhaiticus</name>
    <dbReference type="NCBI Taxonomy" id="573024"/>
    <lineage>
        <taxon>Bacteria</taxon>
        <taxon>Pseudomonadati</taxon>
        <taxon>Pseudomonadota</taxon>
        <taxon>Alphaproteobacteria</taxon>
        <taxon>Rhodobacterales</taxon>
        <taxon>Roseobacteraceae</taxon>
        <taxon>Roseovarius</taxon>
    </lineage>
</organism>
<dbReference type="InterPro" id="IPR036390">
    <property type="entry name" value="WH_DNA-bd_sf"/>
</dbReference>
<name>A0A1N7EFF8_9RHOB</name>
<evidence type="ECO:0000259" key="4">
    <source>
        <dbReference type="PROSITE" id="PS50949"/>
    </source>
</evidence>
<dbReference type="Pfam" id="PF07729">
    <property type="entry name" value="FCD"/>
    <property type="match status" value="1"/>
</dbReference>
<keyword evidence="2 5" id="KW-0238">DNA-binding</keyword>
<dbReference type="SUPFAM" id="SSF48008">
    <property type="entry name" value="GntR ligand-binding domain-like"/>
    <property type="match status" value="1"/>
</dbReference>
<dbReference type="PANTHER" id="PTHR43537">
    <property type="entry name" value="TRANSCRIPTIONAL REGULATOR, GNTR FAMILY"/>
    <property type="match status" value="1"/>
</dbReference>
<dbReference type="InterPro" id="IPR008920">
    <property type="entry name" value="TF_FadR/GntR_C"/>
</dbReference>
<proteinExistence type="predicted"/>
<keyword evidence="1" id="KW-0805">Transcription regulation</keyword>
<dbReference type="RefSeq" id="WP_076530202.1">
    <property type="nucleotide sequence ID" value="NZ_CANNEL010000002.1"/>
</dbReference>
<dbReference type="PANTHER" id="PTHR43537:SF39">
    <property type="entry name" value="HTH-TYPE TRANSCRIPTIONAL REGULATOR MCBR"/>
    <property type="match status" value="1"/>
</dbReference>
<evidence type="ECO:0000256" key="1">
    <source>
        <dbReference type="ARBA" id="ARBA00023015"/>
    </source>
</evidence>
<accession>A0A1N7EFF8</accession>
<protein>
    <submittedName>
        <fullName evidence="5">DNA-binding transcriptional regulator, GntR family</fullName>
    </submittedName>
</protein>
<feature type="domain" description="HTH gntR-type" evidence="4">
    <location>
        <begin position="15"/>
        <end position="82"/>
    </location>
</feature>
<dbReference type="InterPro" id="IPR036388">
    <property type="entry name" value="WH-like_DNA-bd_sf"/>
</dbReference>
<dbReference type="STRING" id="573024.SAMN05216208_1931"/>
<dbReference type="SMART" id="SM00895">
    <property type="entry name" value="FCD"/>
    <property type="match status" value="1"/>
</dbReference>
<dbReference type="SUPFAM" id="SSF46785">
    <property type="entry name" value="Winged helix' DNA-binding domain"/>
    <property type="match status" value="1"/>
</dbReference>
<dbReference type="PROSITE" id="PS50949">
    <property type="entry name" value="HTH_GNTR"/>
    <property type="match status" value="1"/>
</dbReference>
<dbReference type="OrthoDB" id="9815654at2"/>
<reference evidence="5 6" key="1">
    <citation type="submission" date="2017-01" db="EMBL/GenBank/DDBJ databases">
        <authorList>
            <person name="Mah S.A."/>
            <person name="Swanson W.J."/>
            <person name="Moy G.W."/>
            <person name="Vacquier V.D."/>
        </authorList>
    </citation>
    <scope>NUCLEOTIDE SEQUENCE [LARGE SCALE GENOMIC DNA]</scope>
    <source>
        <strain evidence="5 6">DSM 29590</strain>
    </source>
</reference>
<evidence type="ECO:0000313" key="5">
    <source>
        <dbReference type="EMBL" id="SIR86831.1"/>
    </source>
</evidence>
<dbReference type="Gene3D" id="1.10.10.10">
    <property type="entry name" value="Winged helix-like DNA-binding domain superfamily/Winged helix DNA-binding domain"/>
    <property type="match status" value="1"/>
</dbReference>
<evidence type="ECO:0000256" key="2">
    <source>
        <dbReference type="ARBA" id="ARBA00023125"/>
    </source>
</evidence>
<sequence>MQLSAQKFSSEDTGLPAHAQVYLRLREMILYGDLTPGQAVTIQGLTDRLGAGMTPVREAIRRLISQGALEFQGNRRVSVPQLNADDISEIIVAREWLDPYLARRAATRAGPGDIDALTRIDGALDGAIQQGDLRSYLHLNHQFHLTLYMLAASPILADLAEGLWLRFGPAMRVLCGRLGTQNLRDNHKDLLAAMIDQDADAAAAAIAADVRQGMDQLHASLHEAAQGIAQAK</sequence>
<keyword evidence="3" id="KW-0804">Transcription</keyword>
<dbReference type="GO" id="GO:0003700">
    <property type="term" value="F:DNA-binding transcription factor activity"/>
    <property type="evidence" value="ECO:0007669"/>
    <property type="project" value="InterPro"/>
</dbReference>